<sequence length="74" mass="8539">MLSFFITVASIVDICIPFDLFQYNLICVPFYTAFMNIISCYVFRNTKLGRMREPNSISTDIVVSNIRFRRTGSA</sequence>
<organism evidence="2 3">
    <name type="scientific">Dendrothele bispora (strain CBS 962.96)</name>
    <dbReference type="NCBI Taxonomy" id="1314807"/>
    <lineage>
        <taxon>Eukaryota</taxon>
        <taxon>Fungi</taxon>
        <taxon>Dikarya</taxon>
        <taxon>Basidiomycota</taxon>
        <taxon>Agaricomycotina</taxon>
        <taxon>Agaricomycetes</taxon>
        <taxon>Agaricomycetidae</taxon>
        <taxon>Agaricales</taxon>
        <taxon>Agaricales incertae sedis</taxon>
        <taxon>Dendrothele</taxon>
    </lineage>
</organism>
<dbReference type="EMBL" id="ML179603">
    <property type="protein sequence ID" value="THU84374.1"/>
    <property type="molecule type" value="Genomic_DNA"/>
</dbReference>
<evidence type="ECO:0000313" key="3">
    <source>
        <dbReference type="Proteomes" id="UP000297245"/>
    </source>
</evidence>
<keyword evidence="1" id="KW-1133">Transmembrane helix</keyword>
<keyword evidence="1" id="KW-0812">Transmembrane</keyword>
<feature type="transmembrane region" description="Helical" evidence="1">
    <location>
        <begin position="20"/>
        <end position="43"/>
    </location>
</feature>
<proteinExistence type="predicted"/>
<evidence type="ECO:0000256" key="1">
    <source>
        <dbReference type="SAM" id="Phobius"/>
    </source>
</evidence>
<gene>
    <name evidence="2" type="ORF">K435DRAFT_405118</name>
</gene>
<evidence type="ECO:0000313" key="2">
    <source>
        <dbReference type="EMBL" id="THU84374.1"/>
    </source>
</evidence>
<dbReference type="Proteomes" id="UP000297245">
    <property type="component" value="Unassembled WGS sequence"/>
</dbReference>
<protein>
    <submittedName>
        <fullName evidence="2">Uncharacterized protein</fullName>
    </submittedName>
</protein>
<keyword evidence="3" id="KW-1185">Reference proteome</keyword>
<name>A0A4S8L6U0_DENBC</name>
<reference evidence="2 3" key="1">
    <citation type="journal article" date="2019" name="Nat. Ecol. Evol.">
        <title>Megaphylogeny resolves global patterns of mushroom evolution.</title>
        <authorList>
            <person name="Varga T."/>
            <person name="Krizsan K."/>
            <person name="Foldi C."/>
            <person name="Dima B."/>
            <person name="Sanchez-Garcia M."/>
            <person name="Sanchez-Ramirez S."/>
            <person name="Szollosi G.J."/>
            <person name="Szarkandi J.G."/>
            <person name="Papp V."/>
            <person name="Albert L."/>
            <person name="Andreopoulos W."/>
            <person name="Angelini C."/>
            <person name="Antonin V."/>
            <person name="Barry K.W."/>
            <person name="Bougher N.L."/>
            <person name="Buchanan P."/>
            <person name="Buyck B."/>
            <person name="Bense V."/>
            <person name="Catcheside P."/>
            <person name="Chovatia M."/>
            <person name="Cooper J."/>
            <person name="Damon W."/>
            <person name="Desjardin D."/>
            <person name="Finy P."/>
            <person name="Geml J."/>
            <person name="Haridas S."/>
            <person name="Hughes K."/>
            <person name="Justo A."/>
            <person name="Karasinski D."/>
            <person name="Kautmanova I."/>
            <person name="Kiss B."/>
            <person name="Kocsube S."/>
            <person name="Kotiranta H."/>
            <person name="LaButti K.M."/>
            <person name="Lechner B.E."/>
            <person name="Liimatainen K."/>
            <person name="Lipzen A."/>
            <person name="Lukacs Z."/>
            <person name="Mihaltcheva S."/>
            <person name="Morgado L.N."/>
            <person name="Niskanen T."/>
            <person name="Noordeloos M.E."/>
            <person name="Ohm R.A."/>
            <person name="Ortiz-Santana B."/>
            <person name="Ovrebo C."/>
            <person name="Racz N."/>
            <person name="Riley R."/>
            <person name="Savchenko A."/>
            <person name="Shiryaev A."/>
            <person name="Soop K."/>
            <person name="Spirin V."/>
            <person name="Szebenyi C."/>
            <person name="Tomsovsky M."/>
            <person name="Tulloss R.E."/>
            <person name="Uehling J."/>
            <person name="Grigoriev I.V."/>
            <person name="Vagvolgyi C."/>
            <person name="Papp T."/>
            <person name="Martin F.M."/>
            <person name="Miettinen O."/>
            <person name="Hibbett D.S."/>
            <person name="Nagy L.G."/>
        </authorList>
    </citation>
    <scope>NUCLEOTIDE SEQUENCE [LARGE SCALE GENOMIC DNA]</scope>
    <source>
        <strain evidence="2 3">CBS 962.96</strain>
    </source>
</reference>
<keyword evidence="1" id="KW-0472">Membrane</keyword>
<accession>A0A4S8L6U0</accession>
<dbReference type="AlphaFoldDB" id="A0A4S8L6U0"/>